<dbReference type="AlphaFoldDB" id="A0AAU9TV40"/>
<accession>A0AAU9TV40</accession>
<organism evidence="2 3">
    <name type="scientific">Euphydryas editha</name>
    <name type="common">Edith's checkerspot</name>
    <dbReference type="NCBI Taxonomy" id="104508"/>
    <lineage>
        <taxon>Eukaryota</taxon>
        <taxon>Metazoa</taxon>
        <taxon>Ecdysozoa</taxon>
        <taxon>Arthropoda</taxon>
        <taxon>Hexapoda</taxon>
        <taxon>Insecta</taxon>
        <taxon>Pterygota</taxon>
        <taxon>Neoptera</taxon>
        <taxon>Endopterygota</taxon>
        <taxon>Lepidoptera</taxon>
        <taxon>Glossata</taxon>
        <taxon>Ditrysia</taxon>
        <taxon>Papilionoidea</taxon>
        <taxon>Nymphalidae</taxon>
        <taxon>Nymphalinae</taxon>
        <taxon>Euphydryas</taxon>
    </lineage>
</organism>
<keyword evidence="1" id="KW-0732">Signal</keyword>
<name>A0AAU9TV40_EUPED</name>
<keyword evidence="3" id="KW-1185">Reference proteome</keyword>
<gene>
    <name evidence="2" type="ORF">EEDITHA_LOCUS5437</name>
</gene>
<dbReference type="EMBL" id="CAKOGL010000008">
    <property type="protein sequence ID" value="CAH2089377.1"/>
    <property type="molecule type" value="Genomic_DNA"/>
</dbReference>
<evidence type="ECO:0000313" key="2">
    <source>
        <dbReference type="EMBL" id="CAH2089377.1"/>
    </source>
</evidence>
<evidence type="ECO:0000256" key="1">
    <source>
        <dbReference type="SAM" id="SignalP"/>
    </source>
</evidence>
<protein>
    <submittedName>
        <fullName evidence="2">Uncharacterized protein</fullName>
    </submittedName>
</protein>
<evidence type="ECO:0000313" key="3">
    <source>
        <dbReference type="Proteomes" id="UP001153954"/>
    </source>
</evidence>
<comment type="caution">
    <text evidence="2">The sequence shown here is derived from an EMBL/GenBank/DDBJ whole genome shotgun (WGS) entry which is preliminary data.</text>
</comment>
<sequence>MMTALLLASTFMQSLCLVLALAVAAFALPHGFVQGGIGAGGFPGQGYPNAFVEGGVGAGHGYPGNEGYIQGNAGVGTGLPGHGLGVQGEAGAYAHAGHQHGYQEHGY</sequence>
<reference evidence="2" key="1">
    <citation type="submission" date="2022-03" db="EMBL/GenBank/DDBJ databases">
        <authorList>
            <person name="Tunstrom K."/>
        </authorList>
    </citation>
    <scope>NUCLEOTIDE SEQUENCE</scope>
</reference>
<feature type="chain" id="PRO_5043975851" evidence="1">
    <location>
        <begin position="28"/>
        <end position="107"/>
    </location>
</feature>
<dbReference type="Proteomes" id="UP001153954">
    <property type="component" value="Unassembled WGS sequence"/>
</dbReference>
<feature type="signal peptide" evidence="1">
    <location>
        <begin position="1"/>
        <end position="27"/>
    </location>
</feature>
<proteinExistence type="predicted"/>